<name>A0A183FIX5_HELPZ</name>
<dbReference type="AlphaFoldDB" id="A0A183FIX5"/>
<evidence type="ECO:0000313" key="3">
    <source>
        <dbReference type="Proteomes" id="UP000050761"/>
    </source>
</evidence>
<keyword evidence="3" id="KW-1185">Reference proteome</keyword>
<feature type="region of interest" description="Disordered" evidence="1">
    <location>
        <begin position="65"/>
        <end position="120"/>
    </location>
</feature>
<gene>
    <name evidence="2" type="ORF">HPBE_LOCUS6899</name>
</gene>
<reference evidence="2 3" key="1">
    <citation type="submission" date="2018-11" db="EMBL/GenBank/DDBJ databases">
        <authorList>
            <consortium name="Pathogen Informatics"/>
        </authorList>
    </citation>
    <scope>NUCLEOTIDE SEQUENCE [LARGE SCALE GENOMIC DNA]</scope>
</reference>
<proteinExistence type="predicted"/>
<organism evidence="3 4">
    <name type="scientific">Heligmosomoides polygyrus</name>
    <name type="common">Parasitic roundworm</name>
    <dbReference type="NCBI Taxonomy" id="6339"/>
    <lineage>
        <taxon>Eukaryota</taxon>
        <taxon>Metazoa</taxon>
        <taxon>Ecdysozoa</taxon>
        <taxon>Nematoda</taxon>
        <taxon>Chromadorea</taxon>
        <taxon>Rhabditida</taxon>
        <taxon>Rhabditina</taxon>
        <taxon>Rhabditomorpha</taxon>
        <taxon>Strongyloidea</taxon>
        <taxon>Heligmosomidae</taxon>
        <taxon>Heligmosomoides</taxon>
    </lineage>
</organism>
<dbReference type="WBParaSite" id="HPBE_0000689801-mRNA-1">
    <property type="protein sequence ID" value="HPBE_0000689801-mRNA-1"/>
    <property type="gene ID" value="HPBE_0000689801"/>
</dbReference>
<reference evidence="4" key="2">
    <citation type="submission" date="2019-09" db="UniProtKB">
        <authorList>
            <consortium name="WormBaseParasite"/>
        </authorList>
    </citation>
    <scope>IDENTIFICATION</scope>
</reference>
<dbReference type="OrthoDB" id="5877398at2759"/>
<accession>A0A3P7X9K4</accession>
<accession>A0A183FIX5</accession>
<evidence type="ECO:0000256" key="1">
    <source>
        <dbReference type="SAM" id="MobiDB-lite"/>
    </source>
</evidence>
<protein>
    <submittedName>
        <fullName evidence="4">DDA1 domain-containing protein</fullName>
    </submittedName>
</protein>
<evidence type="ECO:0000313" key="4">
    <source>
        <dbReference type="WBParaSite" id="HPBE_0000689801-mRNA-1"/>
    </source>
</evidence>
<feature type="compositionally biased region" description="Basic and acidic residues" evidence="1">
    <location>
        <begin position="109"/>
        <end position="120"/>
    </location>
</feature>
<dbReference type="Proteomes" id="UP000050761">
    <property type="component" value="Unassembled WGS sequence"/>
</dbReference>
<dbReference type="Gene3D" id="2.40.50.40">
    <property type="match status" value="1"/>
</dbReference>
<feature type="compositionally biased region" description="Low complexity" evidence="1">
    <location>
        <begin position="81"/>
        <end position="98"/>
    </location>
</feature>
<evidence type="ECO:0000313" key="2">
    <source>
        <dbReference type="EMBL" id="VDO70146.1"/>
    </source>
</evidence>
<dbReference type="EMBL" id="UZAH01025765">
    <property type="protein sequence ID" value="VDO70146.1"/>
    <property type="molecule type" value="Genomic_DNA"/>
</dbReference>
<sequence length="167" mass="18804">MTVAEKIVLDCEQVRLLLLYEFKKQSPARVKLDNRCGTMGPITVSHNQRKHNTWEPRENVLDDRLFEEFQKQKQKNKKRSSSGSVGKKAETTTTTTPPAKKPRRLAGGDIRDESSESSEHGLYRERITVSAVTVVNLFLSERFASHKEERLQPAAAGGCKSACLFSV</sequence>